<feature type="region of interest" description="Disordered" evidence="1">
    <location>
        <begin position="66"/>
        <end position="101"/>
    </location>
</feature>
<dbReference type="EMBL" id="CP095749">
    <property type="protein sequence ID" value="WEB39079.1"/>
    <property type="molecule type" value="Genomic_DNA"/>
</dbReference>
<sequence>MDLAEVGEVTFTSADRVRGVVHNFYTDGKKLDAAVAVIAALHHDNPVLREHLDSHTGKLDDLDERRADRAGRGPSSAPADLRKLSGPQVPDPQHHLLLAGK</sequence>
<evidence type="ECO:0000313" key="3">
    <source>
        <dbReference type="Proteomes" id="UP001218629"/>
    </source>
</evidence>
<protein>
    <submittedName>
        <fullName evidence="2">Uncharacterized protein</fullName>
    </submittedName>
</protein>
<name>A0ABY8A306_9ACTN</name>
<dbReference type="RefSeq" id="WP_275306731.1">
    <property type="nucleotide sequence ID" value="NZ_CP095749.1"/>
</dbReference>
<evidence type="ECO:0000313" key="2">
    <source>
        <dbReference type="EMBL" id="WEB39079.1"/>
    </source>
</evidence>
<proteinExistence type="predicted"/>
<gene>
    <name evidence="2" type="ORF">MOV08_07080</name>
</gene>
<organism evidence="2 3">
    <name type="scientific">Streptomyces yunnanensis</name>
    <dbReference type="NCBI Taxonomy" id="156453"/>
    <lineage>
        <taxon>Bacteria</taxon>
        <taxon>Bacillati</taxon>
        <taxon>Actinomycetota</taxon>
        <taxon>Actinomycetes</taxon>
        <taxon>Kitasatosporales</taxon>
        <taxon>Streptomycetaceae</taxon>
        <taxon>Streptomyces</taxon>
    </lineage>
</organism>
<accession>A0ABY8A306</accession>
<dbReference type="Proteomes" id="UP001218629">
    <property type="component" value="Chromosome"/>
</dbReference>
<evidence type="ECO:0000256" key="1">
    <source>
        <dbReference type="SAM" id="MobiDB-lite"/>
    </source>
</evidence>
<keyword evidence="3" id="KW-1185">Reference proteome</keyword>
<reference evidence="2 3" key="1">
    <citation type="submission" date="2022-03" db="EMBL/GenBank/DDBJ databases">
        <title>Streptomyces yunnanensis P86,complete genome.</title>
        <authorList>
            <person name="Chen S."/>
            <person name="Zhang Q."/>
        </authorList>
    </citation>
    <scope>NUCLEOTIDE SEQUENCE [LARGE SCALE GENOMIC DNA]</scope>
    <source>
        <strain evidence="2 3">P86</strain>
    </source>
</reference>